<name>A0A0C3PMQ3_PISTI</name>
<dbReference type="Pfam" id="PF20684">
    <property type="entry name" value="Fung_rhodopsin"/>
    <property type="match status" value="1"/>
</dbReference>
<gene>
    <name evidence="4" type="ORF">M404DRAFT_996470</name>
</gene>
<reference evidence="4 5" key="1">
    <citation type="submission" date="2014-04" db="EMBL/GenBank/DDBJ databases">
        <authorList>
            <consortium name="DOE Joint Genome Institute"/>
            <person name="Kuo A."/>
            <person name="Kohler A."/>
            <person name="Costa M.D."/>
            <person name="Nagy L.G."/>
            <person name="Floudas D."/>
            <person name="Copeland A."/>
            <person name="Barry K.W."/>
            <person name="Cichocki N."/>
            <person name="Veneault-Fourrey C."/>
            <person name="LaButti K."/>
            <person name="Lindquist E.A."/>
            <person name="Lipzen A."/>
            <person name="Lundell T."/>
            <person name="Morin E."/>
            <person name="Murat C."/>
            <person name="Sun H."/>
            <person name="Tunlid A."/>
            <person name="Henrissat B."/>
            <person name="Grigoriev I.V."/>
            <person name="Hibbett D.S."/>
            <person name="Martin F."/>
            <person name="Nordberg H.P."/>
            <person name="Cantor M.N."/>
            <person name="Hua S.X."/>
        </authorList>
    </citation>
    <scope>NUCLEOTIDE SEQUENCE [LARGE SCALE GENOMIC DNA]</scope>
    <source>
        <strain evidence="4 5">Marx 270</strain>
    </source>
</reference>
<dbReference type="STRING" id="870435.A0A0C3PMQ3"/>
<evidence type="ECO:0000256" key="2">
    <source>
        <dbReference type="SAM" id="Phobius"/>
    </source>
</evidence>
<evidence type="ECO:0000313" key="4">
    <source>
        <dbReference type="EMBL" id="KIO09639.1"/>
    </source>
</evidence>
<evidence type="ECO:0000313" key="5">
    <source>
        <dbReference type="Proteomes" id="UP000054217"/>
    </source>
</evidence>
<dbReference type="HOGENOM" id="CLU_052841_2_0_1"/>
<evidence type="ECO:0000259" key="3">
    <source>
        <dbReference type="Pfam" id="PF20684"/>
    </source>
</evidence>
<feature type="domain" description="Rhodopsin" evidence="3">
    <location>
        <begin position="15"/>
        <end position="196"/>
    </location>
</feature>
<proteinExistence type="predicted"/>
<sequence>ASIACHSVAILSTVLRLGYRWWMARFWWEDAVAALALACDAVTLIAAVMIAPYLGSRVRTFQTAVSVWMSALSIPAVMWAARISVLLSIMRVGNPPPTLKTIAAAVGMSFIIMLCAVEGQRIYVCLSSGCREFGSTAVSQLVTDVLADFSLVALSIWSLSATRLSRSRKVLIQSAFTASMIITVITIIHSAILFTQESSGILLIAHVKAALSLMICNLLVIVTFVYKVCRKGQLDLERGNSGIQMEFTTIEYCPGTMTTGVTAPEQHERSGGATEMSAGTKQSSVDSVTTSSNL</sequence>
<feature type="non-terminal residue" evidence="4">
    <location>
        <position position="1"/>
    </location>
</feature>
<feature type="region of interest" description="Disordered" evidence="1">
    <location>
        <begin position="261"/>
        <end position="294"/>
    </location>
</feature>
<dbReference type="OrthoDB" id="444631at2759"/>
<dbReference type="InterPro" id="IPR049326">
    <property type="entry name" value="Rhodopsin_dom_fungi"/>
</dbReference>
<keyword evidence="2" id="KW-0812">Transmembrane</keyword>
<feature type="transmembrane region" description="Helical" evidence="2">
    <location>
        <begin position="32"/>
        <end position="55"/>
    </location>
</feature>
<reference evidence="5" key="2">
    <citation type="submission" date="2015-01" db="EMBL/GenBank/DDBJ databases">
        <title>Evolutionary Origins and Diversification of the Mycorrhizal Mutualists.</title>
        <authorList>
            <consortium name="DOE Joint Genome Institute"/>
            <consortium name="Mycorrhizal Genomics Consortium"/>
            <person name="Kohler A."/>
            <person name="Kuo A."/>
            <person name="Nagy L.G."/>
            <person name="Floudas D."/>
            <person name="Copeland A."/>
            <person name="Barry K.W."/>
            <person name="Cichocki N."/>
            <person name="Veneault-Fourrey C."/>
            <person name="LaButti K."/>
            <person name="Lindquist E.A."/>
            <person name="Lipzen A."/>
            <person name="Lundell T."/>
            <person name="Morin E."/>
            <person name="Murat C."/>
            <person name="Riley R."/>
            <person name="Ohm R."/>
            <person name="Sun H."/>
            <person name="Tunlid A."/>
            <person name="Henrissat B."/>
            <person name="Grigoriev I.V."/>
            <person name="Hibbett D.S."/>
            <person name="Martin F."/>
        </authorList>
    </citation>
    <scope>NUCLEOTIDE SEQUENCE [LARGE SCALE GENOMIC DNA]</scope>
    <source>
        <strain evidence="5">Marx 270</strain>
    </source>
</reference>
<evidence type="ECO:0000256" key="1">
    <source>
        <dbReference type="SAM" id="MobiDB-lite"/>
    </source>
</evidence>
<organism evidence="4 5">
    <name type="scientific">Pisolithus tinctorius Marx 270</name>
    <dbReference type="NCBI Taxonomy" id="870435"/>
    <lineage>
        <taxon>Eukaryota</taxon>
        <taxon>Fungi</taxon>
        <taxon>Dikarya</taxon>
        <taxon>Basidiomycota</taxon>
        <taxon>Agaricomycotina</taxon>
        <taxon>Agaricomycetes</taxon>
        <taxon>Agaricomycetidae</taxon>
        <taxon>Boletales</taxon>
        <taxon>Sclerodermatineae</taxon>
        <taxon>Pisolithaceae</taxon>
        <taxon>Pisolithus</taxon>
    </lineage>
</organism>
<dbReference type="EMBL" id="KN831954">
    <property type="protein sequence ID" value="KIO09639.1"/>
    <property type="molecule type" value="Genomic_DNA"/>
</dbReference>
<dbReference type="Proteomes" id="UP000054217">
    <property type="component" value="Unassembled WGS sequence"/>
</dbReference>
<feature type="transmembrane region" description="Helical" evidence="2">
    <location>
        <begin position="200"/>
        <end position="226"/>
    </location>
</feature>
<dbReference type="InParanoid" id="A0A0C3PMQ3"/>
<keyword evidence="2" id="KW-0472">Membrane</keyword>
<accession>A0A0C3PMQ3</accession>
<feature type="transmembrane region" description="Helical" evidence="2">
    <location>
        <begin position="67"/>
        <end position="89"/>
    </location>
</feature>
<keyword evidence="2" id="KW-1133">Transmembrane helix</keyword>
<feature type="compositionally biased region" description="Polar residues" evidence="1">
    <location>
        <begin position="277"/>
        <end position="294"/>
    </location>
</feature>
<feature type="transmembrane region" description="Helical" evidence="2">
    <location>
        <begin position="101"/>
        <end position="117"/>
    </location>
</feature>
<protein>
    <recommendedName>
        <fullName evidence="3">Rhodopsin domain-containing protein</fullName>
    </recommendedName>
</protein>
<keyword evidence="5" id="KW-1185">Reference proteome</keyword>
<dbReference type="AlphaFoldDB" id="A0A0C3PMQ3"/>
<feature type="transmembrane region" description="Helical" evidence="2">
    <location>
        <begin position="170"/>
        <end position="194"/>
    </location>
</feature>